<accession>C0EAQ2</accession>
<dbReference type="HOGENOM" id="CLU_3300877_0_0_9"/>
<reference evidence="1 2" key="2">
    <citation type="submission" date="2009-02" db="EMBL/GenBank/DDBJ databases">
        <title>Draft genome sequence of Clostridium methylpentosum (DSM 5476).</title>
        <authorList>
            <person name="Sudarsanam P."/>
            <person name="Ley R."/>
            <person name="Guruge J."/>
            <person name="Turnbaugh P.J."/>
            <person name="Mahowald M."/>
            <person name="Liep D."/>
            <person name="Gordon J."/>
        </authorList>
    </citation>
    <scope>NUCLEOTIDE SEQUENCE [LARGE SCALE GENOMIC DNA]</scope>
    <source>
        <strain evidence="1 2">DSM 5476</strain>
    </source>
</reference>
<reference evidence="1 2" key="1">
    <citation type="submission" date="2009-01" db="EMBL/GenBank/DDBJ databases">
        <authorList>
            <person name="Fulton L."/>
            <person name="Clifton S."/>
            <person name="Fulton B."/>
            <person name="Xu J."/>
            <person name="Minx P."/>
            <person name="Pepin K.H."/>
            <person name="Johnson M."/>
            <person name="Bhonagiri V."/>
            <person name="Nash W.E."/>
            <person name="Mardis E.R."/>
            <person name="Wilson R.K."/>
        </authorList>
    </citation>
    <scope>NUCLEOTIDE SEQUENCE [LARGE SCALE GENOMIC DNA]</scope>
    <source>
        <strain evidence="1 2">DSM 5476</strain>
    </source>
</reference>
<sequence>MSGCFECSLSEKNPPAKLVRIKTLRYKETSFCQNGRGSPT</sequence>
<dbReference type="EMBL" id="ACEC01000034">
    <property type="protein sequence ID" value="EEG31469.1"/>
    <property type="molecule type" value="Genomic_DNA"/>
</dbReference>
<dbReference type="STRING" id="537013.CLOSTMETH_00915"/>
<evidence type="ECO:0000313" key="2">
    <source>
        <dbReference type="Proteomes" id="UP000003340"/>
    </source>
</evidence>
<keyword evidence="2" id="KW-1185">Reference proteome</keyword>
<feature type="non-terminal residue" evidence="1">
    <location>
        <position position="40"/>
    </location>
</feature>
<evidence type="ECO:0000313" key="1">
    <source>
        <dbReference type="EMBL" id="EEG31469.1"/>
    </source>
</evidence>
<dbReference type="Proteomes" id="UP000003340">
    <property type="component" value="Unassembled WGS sequence"/>
</dbReference>
<name>C0EAQ2_9FIRM</name>
<gene>
    <name evidence="1" type="ORF">CLOSTMETH_00915</name>
</gene>
<proteinExistence type="predicted"/>
<protein>
    <submittedName>
        <fullName evidence="1">Uncharacterized protein</fullName>
    </submittedName>
</protein>
<dbReference type="AlphaFoldDB" id="C0EAQ2"/>
<comment type="caution">
    <text evidence="1">The sequence shown here is derived from an EMBL/GenBank/DDBJ whole genome shotgun (WGS) entry which is preliminary data.</text>
</comment>
<organism evidence="1 2">
    <name type="scientific">[Clostridium] methylpentosum DSM 5476</name>
    <dbReference type="NCBI Taxonomy" id="537013"/>
    <lineage>
        <taxon>Bacteria</taxon>
        <taxon>Bacillati</taxon>
        <taxon>Bacillota</taxon>
        <taxon>Clostridia</taxon>
        <taxon>Eubacteriales</taxon>
        <taxon>Oscillospiraceae</taxon>
        <taxon>Oscillospiraceae incertae sedis</taxon>
    </lineage>
</organism>